<dbReference type="STRING" id="1445510.YC6258_01286"/>
<dbReference type="EMBL" id="CP007142">
    <property type="protein sequence ID" value="AJQ93334.1"/>
    <property type="molecule type" value="Genomic_DNA"/>
</dbReference>
<gene>
    <name evidence="1" type="ORF">YC6258_01286</name>
</gene>
<protein>
    <submittedName>
        <fullName evidence="1">Uncharacterized protein</fullName>
    </submittedName>
</protein>
<dbReference type="AlphaFoldDB" id="A0A0C5VSR0"/>
<dbReference type="KEGG" id="gsn:YC6258_01286"/>
<organism evidence="1 2">
    <name type="scientific">Gynuella sunshinyii YC6258</name>
    <dbReference type="NCBI Taxonomy" id="1445510"/>
    <lineage>
        <taxon>Bacteria</taxon>
        <taxon>Pseudomonadati</taxon>
        <taxon>Pseudomonadota</taxon>
        <taxon>Gammaproteobacteria</taxon>
        <taxon>Oceanospirillales</taxon>
        <taxon>Saccharospirillaceae</taxon>
        <taxon>Gynuella</taxon>
    </lineage>
</organism>
<dbReference type="HOGENOM" id="CLU_2788062_0_0_6"/>
<accession>A0A0C5VSR0</accession>
<evidence type="ECO:0000313" key="2">
    <source>
        <dbReference type="Proteomes" id="UP000032266"/>
    </source>
</evidence>
<evidence type="ECO:0000313" key="1">
    <source>
        <dbReference type="EMBL" id="AJQ93334.1"/>
    </source>
</evidence>
<name>A0A0C5VSR0_9GAMM</name>
<proteinExistence type="predicted"/>
<keyword evidence="2" id="KW-1185">Reference proteome</keyword>
<sequence length="68" mass="8434">MSGFMEKIARVLQLFGVNLQSAMINQYTWQKRIIFNGFEFDWYVYVVQEYQNFFGIHRVIKIRYWKSR</sequence>
<dbReference type="Proteomes" id="UP000032266">
    <property type="component" value="Chromosome"/>
</dbReference>
<reference evidence="1 2" key="1">
    <citation type="submission" date="2014-01" db="EMBL/GenBank/DDBJ databases">
        <title>Full genme sequencing of cellulolytic bacterium Gynuella sunshinyii YC6258T gen. nov., sp. nov.</title>
        <authorList>
            <person name="Khan H."/>
            <person name="Chung E.J."/>
            <person name="Chung Y.R."/>
        </authorList>
    </citation>
    <scope>NUCLEOTIDE SEQUENCE [LARGE SCALE GENOMIC DNA]</scope>
    <source>
        <strain evidence="1 2">YC6258</strain>
    </source>
</reference>